<feature type="non-terminal residue" evidence="12">
    <location>
        <position position="1"/>
    </location>
</feature>
<dbReference type="PANTHER" id="PTHR48063">
    <property type="entry name" value="LRR RECEPTOR-LIKE KINASE"/>
    <property type="match status" value="1"/>
</dbReference>
<organism evidence="12 13">
    <name type="scientific">Eragrostis curvula</name>
    <name type="common">weeping love grass</name>
    <dbReference type="NCBI Taxonomy" id="38414"/>
    <lineage>
        <taxon>Eukaryota</taxon>
        <taxon>Viridiplantae</taxon>
        <taxon>Streptophyta</taxon>
        <taxon>Embryophyta</taxon>
        <taxon>Tracheophyta</taxon>
        <taxon>Spermatophyta</taxon>
        <taxon>Magnoliopsida</taxon>
        <taxon>Liliopsida</taxon>
        <taxon>Poales</taxon>
        <taxon>Poaceae</taxon>
        <taxon>PACMAD clade</taxon>
        <taxon>Chloridoideae</taxon>
        <taxon>Eragrostideae</taxon>
        <taxon>Eragrostidinae</taxon>
        <taxon>Eragrostis</taxon>
    </lineage>
</organism>
<reference evidence="12 13" key="1">
    <citation type="journal article" date="2019" name="Sci. Rep.">
        <title>A high-quality genome of Eragrostis curvula grass provides insights into Poaceae evolution and supports new strategies to enhance forage quality.</title>
        <authorList>
            <person name="Carballo J."/>
            <person name="Santos B.A.C.M."/>
            <person name="Zappacosta D."/>
            <person name="Garbus I."/>
            <person name="Selva J.P."/>
            <person name="Gallo C.A."/>
            <person name="Diaz A."/>
            <person name="Albertini E."/>
            <person name="Caccamo M."/>
            <person name="Echenique V."/>
        </authorList>
    </citation>
    <scope>NUCLEOTIDE SEQUENCE [LARGE SCALE GENOMIC DNA]</scope>
    <source>
        <strain evidence="13">cv. Victoria</strain>
        <tissue evidence="12">Leaf</tissue>
    </source>
</reference>
<dbReference type="Gramene" id="TVT96835">
    <property type="protein sequence ID" value="TVT96835"/>
    <property type="gene ID" value="EJB05_57910"/>
</dbReference>
<dbReference type="InterPro" id="IPR032675">
    <property type="entry name" value="LRR_dom_sf"/>
</dbReference>
<comment type="caution">
    <text evidence="12">The sequence shown here is derived from an EMBL/GenBank/DDBJ whole genome shotgun (WGS) entry which is preliminary data.</text>
</comment>
<evidence type="ECO:0000256" key="3">
    <source>
        <dbReference type="ARBA" id="ARBA00022614"/>
    </source>
</evidence>
<keyword evidence="7" id="KW-0677">Repeat</keyword>
<keyword evidence="13" id="KW-1185">Reference proteome</keyword>
<evidence type="ECO:0008006" key="14">
    <source>
        <dbReference type="Google" id="ProtNLM"/>
    </source>
</evidence>
<sequence>MKRQERKYGVGIFQMVGIDLSHDHLTGGIQEEITSLSGILNLNLSWNQLSGLIPEKIGAMKSMESLDLSWNNLSGEIPPSLSELTYLSYMDLSHNNLTGRIPQGRQLDTLYTENPSMYDGNSGLCGPPLQRNCSGNIAPEKMNQNTSERDPNQLFFYLGLGSGYIAGLWVVFCALLFLKVWRIAYFRLSDKIYDKVYVYMIVIWGRLARRPVQTWSSHVRALSLRSAQAAGTQPPSQPFAPHNLSAPSSLRAPAVGHRRRHPPRLPCSLAATIGSRDAFASSRFPREIPSRCCPDHRSEDDEDGGERAVMKGLLDGGSCSGPGRSSHDKARRWRTRAGEDGSGDALLPCRFGNARCRRGERTAQHMDPVVALLLPAAAPQIRAPASSSALLPGSAPLVPLRRCRTCFVSAFAGLRQPSSSSSAAGPCFFSAFAGHW</sequence>
<dbReference type="InterPro" id="IPR001611">
    <property type="entry name" value="Leu-rich_rpt"/>
</dbReference>
<keyword evidence="6" id="KW-0732">Signal</keyword>
<keyword evidence="10" id="KW-0325">Glycoprotein</keyword>
<dbReference type="PANTHER" id="PTHR48063:SF55">
    <property type="entry name" value="LEUCINE-RICH REPEAT-CONTAINING N-TERMINAL PLANT-TYPE DOMAIN-CONTAINING PROTEIN"/>
    <property type="match status" value="1"/>
</dbReference>
<evidence type="ECO:0000256" key="1">
    <source>
        <dbReference type="ARBA" id="ARBA00004479"/>
    </source>
</evidence>
<evidence type="ECO:0000313" key="12">
    <source>
        <dbReference type="EMBL" id="TVT96835.1"/>
    </source>
</evidence>
<dbReference type="EMBL" id="RWGY01001120">
    <property type="protein sequence ID" value="TVT96835.1"/>
    <property type="molecule type" value="Genomic_DNA"/>
</dbReference>
<dbReference type="GO" id="GO:0016020">
    <property type="term" value="C:membrane"/>
    <property type="evidence" value="ECO:0007669"/>
    <property type="project" value="UniProtKB-SubCell"/>
</dbReference>
<dbReference type="AlphaFoldDB" id="A0A5J9SEX1"/>
<dbReference type="OrthoDB" id="773329at2759"/>
<evidence type="ECO:0000256" key="9">
    <source>
        <dbReference type="ARBA" id="ARBA00023136"/>
    </source>
</evidence>
<keyword evidence="4" id="KW-1070">Brassinosteroid signaling pathway</keyword>
<evidence type="ECO:0000256" key="10">
    <source>
        <dbReference type="ARBA" id="ARBA00023180"/>
    </source>
</evidence>
<dbReference type="FunFam" id="3.80.10.10:FF:000111">
    <property type="entry name" value="LRR receptor-like serine/threonine-protein kinase ERECTA"/>
    <property type="match status" value="1"/>
</dbReference>
<protein>
    <recommendedName>
        <fullName evidence="14">Leucine-rich repeat-containing N-terminal plant-type domain-containing protein</fullName>
    </recommendedName>
</protein>
<dbReference type="SUPFAM" id="SSF52058">
    <property type="entry name" value="L domain-like"/>
    <property type="match status" value="1"/>
</dbReference>
<evidence type="ECO:0000256" key="11">
    <source>
        <dbReference type="SAM" id="Phobius"/>
    </source>
</evidence>
<evidence type="ECO:0000256" key="8">
    <source>
        <dbReference type="ARBA" id="ARBA00022989"/>
    </source>
</evidence>
<name>A0A5J9SEX1_9POAL</name>
<gene>
    <name evidence="12" type="ORF">EJB05_57910</name>
</gene>
<comment type="subcellular location">
    <subcellularLocation>
        <location evidence="1">Membrane</location>
        <topology evidence="1">Single-pass type I membrane protein</topology>
    </subcellularLocation>
</comment>
<keyword evidence="5 11" id="KW-0812">Transmembrane</keyword>
<evidence type="ECO:0000256" key="6">
    <source>
        <dbReference type="ARBA" id="ARBA00022729"/>
    </source>
</evidence>
<dbReference type="GO" id="GO:0009742">
    <property type="term" value="P:brassinosteroid mediated signaling pathway"/>
    <property type="evidence" value="ECO:0007669"/>
    <property type="project" value="UniProtKB-KW"/>
</dbReference>
<evidence type="ECO:0000256" key="4">
    <source>
        <dbReference type="ARBA" id="ARBA00022626"/>
    </source>
</evidence>
<evidence type="ECO:0000313" key="13">
    <source>
        <dbReference type="Proteomes" id="UP000324897"/>
    </source>
</evidence>
<keyword evidence="8 11" id="KW-1133">Transmembrane helix</keyword>
<evidence type="ECO:0000256" key="2">
    <source>
        <dbReference type="ARBA" id="ARBA00009592"/>
    </source>
</evidence>
<dbReference type="Proteomes" id="UP000324897">
    <property type="component" value="Unassembled WGS sequence"/>
</dbReference>
<dbReference type="InterPro" id="IPR046956">
    <property type="entry name" value="RLP23-like"/>
</dbReference>
<evidence type="ECO:0000256" key="5">
    <source>
        <dbReference type="ARBA" id="ARBA00022692"/>
    </source>
</evidence>
<dbReference type="Gene3D" id="3.80.10.10">
    <property type="entry name" value="Ribonuclease Inhibitor"/>
    <property type="match status" value="1"/>
</dbReference>
<feature type="transmembrane region" description="Helical" evidence="11">
    <location>
        <begin position="154"/>
        <end position="178"/>
    </location>
</feature>
<keyword evidence="3" id="KW-0433">Leucine-rich repeat</keyword>
<accession>A0A5J9SEX1</accession>
<proteinExistence type="inferred from homology"/>
<evidence type="ECO:0000256" key="7">
    <source>
        <dbReference type="ARBA" id="ARBA00022737"/>
    </source>
</evidence>
<dbReference type="Pfam" id="PF00560">
    <property type="entry name" value="LRR_1"/>
    <property type="match status" value="3"/>
</dbReference>
<keyword evidence="9 11" id="KW-0472">Membrane</keyword>
<comment type="similarity">
    <text evidence="2">Belongs to the RLP family.</text>
</comment>